<protein>
    <submittedName>
        <fullName evidence="2">Uncharacterized protein</fullName>
    </submittedName>
</protein>
<dbReference type="RefSeq" id="WP_089669975.1">
    <property type="nucleotide sequence ID" value="NZ_FOJA01000001.1"/>
</dbReference>
<name>A0A1I0QJW0_9EURY</name>
<gene>
    <name evidence="2" type="ORF">SAMN04487945_2682</name>
</gene>
<evidence type="ECO:0000313" key="2">
    <source>
        <dbReference type="EMBL" id="SEW27495.1"/>
    </source>
</evidence>
<dbReference type="EMBL" id="FOJA01000001">
    <property type="protein sequence ID" value="SEW27495.1"/>
    <property type="molecule type" value="Genomic_DNA"/>
</dbReference>
<dbReference type="InterPro" id="IPR058342">
    <property type="entry name" value="DUF8029"/>
</dbReference>
<sequence>MHPALLAVGGLTGSPLGTLLLALVAVGVVVLVGRLVLRVAWKLVVLATLVVAGLWAASTVAGGLF</sequence>
<evidence type="ECO:0000313" key="3">
    <source>
        <dbReference type="Proteomes" id="UP000198518"/>
    </source>
</evidence>
<keyword evidence="1" id="KW-0812">Transmembrane</keyword>
<keyword evidence="1" id="KW-1133">Transmembrane helix</keyword>
<feature type="transmembrane region" description="Helical" evidence="1">
    <location>
        <begin position="16"/>
        <end position="37"/>
    </location>
</feature>
<accession>A0A1I0QJW0</accession>
<dbReference type="Pfam" id="PF26072">
    <property type="entry name" value="DUF8029"/>
    <property type="match status" value="1"/>
</dbReference>
<keyword evidence="1" id="KW-0472">Membrane</keyword>
<feature type="transmembrane region" description="Helical" evidence="1">
    <location>
        <begin position="44"/>
        <end position="64"/>
    </location>
</feature>
<organism evidence="2 3">
    <name type="scientific">Halobacterium jilantaiense</name>
    <dbReference type="NCBI Taxonomy" id="355548"/>
    <lineage>
        <taxon>Archaea</taxon>
        <taxon>Methanobacteriati</taxon>
        <taxon>Methanobacteriota</taxon>
        <taxon>Stenosarchaea group</taxon>
        <taxon>Halobacteria</taxon>
        <taxon>Halobacteriales</taxon>
        <taxon>Halobacteriaceae</taxon>
        <taxon>Halobacterium</taxon>
    </lineage>
</organism>
<reference evidence="2 3" key="1">
    <citation type="submission" date="2016-10" db="EMBL/GenBank/DDBJ databases">
        <authorList>
            <person name="de Groot N.N."/>
        </authorList>
    </citation>
    <scope>NUCLEOTIDE SEQUENCE [LARGE SCALE GENOMIC DNA]</scope>
    <source>
        <strain evidence="2 3">CGMCC 1.5337</strain>
    </source>
</reference>
<dbReference type="Proteomes" id="UP000198518">
    <property type="component" value="Unassembled WGS sequence"/>
</dbReference>
<evidence type="ECO:0000256" key="1">
    <source>
        <dbReference type="SAM" id="Phobius"/>
    </source>
</evidence>
<keyword evidence="3" id="KW-1185">Reference proteome</keyword>
<dbReference type="AlphaFoldDB" id="A0A1I0QJW0"/>
<proteinExistence type="predicted"/>